<dbReference type="Gene3D" id="2.20.100.10">
    <property type="entry name" value="Thrombospondin type-1 (TSP1) repeat"/>
    <property type="match status" value="8"/>
</dbReference>
<keyword evidence="11" id="KW-0482">Metalloprotease</keyword>
<feature type="disulfide bond" evidence="20">
    <location>
        <begin position="656"/>
        <end position="686"/>
    </location>
</feature>
<keyword evidence="2" id="KW-0964">Secreted</keyword>
<dbReference type="FunFam" id="2.60.120.830:FF:000001">
    <property type="entry name" value="A disintegrin and metalloproteinase with thrombospondin motifs 1"/>
    <property type="match status" value="1"/>
</dbReference>
<keyword evidence="6" id="KW-0732">Signal</keyword>
<dbReference type="InterPro" id="IPR050439">
    <property type="entry name" value="ADAMTS_ADAMTS-like"/>
</dbReference>
<keyword evidence="3" id="KW-0272">Extracellular matrix</keyword>
<feature type="disulfide bond" evidence="20">
    <location>
        <begin position="638"/>
        <end position="661"/>
    </location>
</feature>
<comment type="subunit">
    <text evidence="15">Interacts with COMP.</text>
</comment>
<evidence type="ECO:0000256" key="17">
    <source>
        <dbReference type="ARBA" id="ARBA00093347"/>
    </source>
</evidence>
<evidence type="ECO:0000256" key="21">
    <source>
        <dbReference type="PROSITE-ProRule" id="PRU00276"/>
    </source>
</evidence>
<gene>
    <name evidence="24" type="primary">ADAMTS7</name>
</gene>
<keyword evidence="8" id="KW-0378">Hydrolase</keyword>
<dbReference type="PROSITE" id="PS50092">
    <property type="entry name" value="TSP1"/>
    <property type="match status" value="8"/>
</dbReference>
<keyword evidence="19" id="KW-0106">Calcium</keyword>
<evidence type="ECO:0000256" key="15">
    <source>
        <dbReference type="ARBA" id="ARBA00062682"/>
    </source>
</evidence>
<dbReference type="Pfam" id="PF19236">
    <property type="entry name" value="ADAMTS_CR_3"/>
    <property type="match status" value="1"/>
</dbReference>
<dbReference type="InterPro" id="IPR010294">
    <property type="entry name" value="ADAMTS_spacer1"/>
</dbReference>
<dbReference type="Pfam" id="PF17771">
    <property type="entry name" value="ADAMTS_CR_2"/>
    <property type="match status" value="1"/>
</dbReference>
<dbReference type="Pfam" id="PF19030">
    <property type="entry name" value="TSP1_ADAMTS"/>
    <property type="match status" value="7"/>
</dbReference>
<keyword evidence="10" id="KW-0654">Proteoglycan</keyword>
<evidence type="ECO:0000256" key="6">
    <source>
        <dbReference type="ARBA" id="ARBA00022729"/>
    </source>
</evidence>
<feature type="disulfide bond" evidence="20">
    <location>
        <begin position="714"/>
        <end position="751"/>
    </location>
</feature>
<evidence type="ECO:0000256" key="10">
    <source>
        <dbReference type="ARBA" id="ARBA00022974"/>
    </source>
</evidence>
<dbReference type="Proteomes" id="UP000429181">
    <property type="component" value="Chromosome 21"/>
</dbReference>
<feature type="region of interest" description="Disordered" evidence="22">
    <location>
        <begin position="1244"/>
        <end position="1421"/>
    </location>
</feature>
<keyword evidence="9 19" id="KW-0862">Zinc</keyword>
<feature type="disulfide bond" evidence="20">
    <location>
        <begin position="680"/>
        <end position="691"/>
    </location>
</feature>
<dbReference type="FunFam" id="2.20.100.10:FF:000001">
    <property type="entry name" value="semaphorin-5A isoform X1"/>
    <property type="match status" value="1"/>
</dbReference>
<sequence length="1826" mass="198006">MDLTALERVPRTTTWKANHTGGEGPEMVTNGSRETCEEVIAITWVETARHGAVKQHRWWVFESRHSHLSAPSAAAHSVSALLPAGHAADGRAALDIVHPVRVDSGGSFLSYELWPRALRKRDLSARPSAPTFYELQYRGRELRFNLTANPHLLAPGFVSETRRRGGLGRAHIRARAPACHLLGEVQDPELEGGLAAISACDGLKGVFQLSNEDYFIEPLDGVPARPGHAQPHVVYKRQVPEKWTEPGDSRAPGTCGVKEFPELEPQREHWEQRQQWRRQRLRHRYQRSVSKEKWVETLVVADAKMVEYHGQPNVESYVLTIMNMVAGLFHDPSIGNPIHITIVRLILLEDEEVGSHVTLHCPLGWASPARVLLPLTRAALCGRAQPGPPWPKQCHLSPPPLADPLLGPSGRCLWEGWSDQRLAWDPQVCPLPPLGLCPLPSCGGEFGLTLQSSGGGFSGCALCLQEDLKISHHADNTLRSFCKWQKSINMKGDAHPLHHDTAILLTRKDLCAAMNQPCETLGLSHVAGMCQPHRSCNINEDTGLPLAFTVAHELGHSFGIQHDGSGNDCEPVGKRPFIMSPQLLYDAAPLTWSRCSHEYITRFLDRGWGLCLDDSPSKDVIDFPSIPPGVLYDVGHQCRLQYGAYSAFCDDMDNVCHTLWCSVGTTCHSKLDAAVDGTSCGESKWCLNGECVPVGFRPEAVDGGWSGWSAWSLCSRSCGMGVQSAERQCTQPAPKYKGKYCVGERKRFRLCSLQACPAGRPSFRQVQCSHFDAMLYKGQLHTWVPVVNDVNPCELHCRPSNEYFAEKLRDAVVDGTPCYQGQASRDLCINGICKNVGCDFEIDSGAVEDRCGVCHGNGSTCHTVSGTFEEAEGLGYVDVGLIPVGAREIRIVEVAEAGNFLALRSEDPDKYFLNGGWTIQWNGDYEVAGTTFTYARTGNWENLTSPGPTDEPVWIQLLFQESNPGVRYEYIIHREADGHDHIQPPEFSWRYGPWSKCTVTCGTGMQRQSVHCTERQAGPVDERHCDPLDRPDDRQRKCSEEPCPARWWAGEWQLCSSSCGPGGLSRRAVLCIRSVGLDEQRALEPPACEHLPQPPAETPCNRDVPCPATWAVGNWSECSVTCGPGTQRRSILCINDTGVPCDEAQQPAREATCLLPPCPQALDTLGPEGSGSGSFSPELFNEVDFIPSHLAPRPPLPSSPEPAGMGNAIEEEGRELGLPGPVFVDDFYYDYNFINFHEDLSYGPFEDPDSEPVGTGDWRPPPPSTAAEPPTGTPIPPTEPPGTRDEGALGDGYSAPWPSQAGPSPPPPSEQTPGNSLVNFLPEEDAPIGAPDLGLPSLPWPPTSISMETPAAPGSQNQFLGAEDSQSLPPAPRWERTNEVSDDEEALGRGAPLPPQRPSPTSPSLSSAGTTHSSPSPRTVELWTSGTAAWEPALEGSLGPLDSELWPTVGGAPPLPPPTTALPDTQGTDSPLELGTATFSTPGPTLQNLQTLAMPGTFLLMAPTGLGHMPWVTPQSLGPLGQPEPPSSKMLPSPGLLSTPAQDSPANSSRAPGPLDPSPVEEGFPVDLLPARNASWEVGNWSQCSTTCGLGAVWRLVRCSSGREEDCAPAGRPQPARRCHLRPCAAWHMGNWSKCSRSCGGGSSTRDVQCVDTRDLQPLRPFHCQPGPTKPPARRPCGAQPCLSWYTSSWRECSEACGGGEQQRLVTCPEPGLCEEALRPNSTRSCNTHPCTQWVVGPWGQCSAPCGGGVQRRLVKCVNTQTGLPEEDSDLCGHEAWPESSRPCGTQDCELTEPPRECPTRLSAGAGGGVDGGEMGLMELSPQSTG</sequence>
<dbReference type="InterPro" id="IPR002870">
    <property type="entry name" value="Peptidase_M12B_N"/>
</dbReference>
<feature type="binding site" evidence="19">
    <location>
        <position position="611"/>
    </location>
    <ligand>
        <name>Ca(2+)</name>
        <dbReference type="ChEBI" id="CHEBI:29108"/>
        <label>1</label>
    </ligand>
</feature>
<dbReference type="PANTHER" id="PTHR13723">
    <property type="entry name" value="ADAMTS A DISINTEGRIN AND METALLOPROTEASE WITH THROMBOSPONDIN MOTIFS PROTEASE"/>
    <property type="match status" value="1"/>
</dbReference>
<comment type="function">
    <text evidence="17">Metalloprotease. Was previously shown to degrade COMP. However, a later study found no activity against COMP.</text>
</comment>
<feature type="binding site" evidence="19">
    <location>
        <position position="493"/>
    </location>
    <ligand>
        <name>Ca(2+)</name>
        <dbReference type="ChEBI" id="CHEBI:29108"/>
        <label>1</label>
    </ligand>
</feature>
<evidence type="ECO:0000256" key="3">
    <source>
        <dbReference type="ARBA" id="ARBA00022530"/>
    </source>
</evidence>
<dbReference type="GO" id="GO:0032331">
    <property type="term" value="P:negative regulation of chondrocyte differentiation"/>
    <property type="evidence" value="ECO:0007669"/>
    <property type="project" value="Ensembl"/>
</dbReference>
<feature type="disulfide bond" evidence="20">
    <location>
        <begin position="649"/>
        <end position="667"/>
    </location>
</feature>
<dbReference type="InterPro" id="IPR045371">
    <property type="entry name" value="ADAMTS_CR_3"/>
</dbReference>
<feature type="disulfide bond" evidence="20">
    <location>
        <begin position="718"/>
        <end position="756"/>
    </location>
</feature>
<evidence type="ECO:0000256" key="18">
    <source>
        <dbReference type="PIRSR" id="PIRSR613273-1"/>
    </source>
</evidence>
<keyword evidence="14" id="KW-0325">Glycoprotein</keyword>
<feature type="binding site" evidence="19">
    <location>
        <position position="493"/>
    </location>
    <ligand>
        <name>Ca(2+)</name>
        <dbReference type="ChEBI" id="CHEBI:29108"/>
        <label>2</label>
    </ligand>
</feature>
<feature type="binding site" evidence="19 21">
    <location>
        <position position="552"/>
    </location>
    <ligand>
        <name>Zn(2+)</name>
        <dbReference type="ChEBI" id="CHEBI:29105"/>
        <note>catalytic</note>
    </ligand>
</feature>
<evidence type="ECO:0000256" key="19">
    <source>
        <dbReference type="PIRSR" id="PIRSR613273-2"/>
    </source>
</evidence>
<dbReference type="InterPro" id="IPR000884">
    <property type="entry name" value="TSP1_rpt"/>
</dbReference>
<feature type="compositionally biased region" description="Polar residues" evidence="22">
    <location>
        <begin position="1408"/>
        <end position="1421"/>
    </location>
</feature>
<evidence type="ECO:0000256" key="2">
    <source>
        <dbReference type="ARBA" id="ARBA00022525"/>
    </source>
</evidence>
<feature type="compositionally biased region" description="Pro residues" evidence="22">
    <location>
        <begin position="1271"/>
        <end position="1280"/>
    </location>
</feature>
<dbReference type="GO" id="GO:0071773">
    <property type="term" value="P:cellular response to BMP stimulus"/>
    <property type="evidence" value="ECO:0007669"/>
    <property type="project" value="Ensembl"/>
</dbReference>
<feature type="binding site" description="in inhibited form" evidence="19">
    <location>
        <position position="255"/>
    </location>
    <ligand>
        <name>Zn(2+)</name>
        <dbReference type="ChEBI" id="CHEBI:29105"/>
        <note>catalytic</note>
    </ligand>
</feature>
<keyword evidence="4" id="KW-0645">Protease</keyword>
<evidence type="ECO:0000256" key="20">
    <source>
        <dbReference type="PIRSR" id="PIRSR613273-3"/>
    </source>
</evidence>
<organism evidence="24 25">
    <name type="scientific">Bos indicus x Bos taurus</name>
    <name type="common">Hybrid cattle</name>
    <dbReference type="NCBI Taxonomy" id="30522"/>
    <lineage>
        <taxon>Eukaryota</taxon>
        <taxon>Metazoa</taxon>
        <taxon>Chordata</taxon>
        <taxon>Craniata</taxon>
        <taxon>Vertebrata</taxon>
        <taxon>Euteleostomi</taxon>
        <taxon>Mammalia</taxon>
        <taxon>Eutheria</taxon>
        <taxon>Laurasiatheria</taxon>
        <taxon>Artiodactyla</taxon>
        <taxon>Ruminantia</taxon>
        <taxon>Pecora</taxon>
        <taxon>Bovidae</taxon>
        <taxon>Bovinae</taxon>
        <taxon>Bos</taxon>
    </lineage>
</organism>
<dbReference type="Gene3D" id="3.40.390.10">
    <property type="entry name" value="Collagenase (Catalytic Domain)"/>
    <property type="match status" value="2"/>
</dbReference>
<reference evidence="24 25" key="1">
    <citation type="submission" date="2018-11" db="EMBL/GenBank/DDBJ databases">
        <title>Haplotype-resolved cattle genomes.</title>
        <authorList>
            <person name="Low W.Y."/>
            <person name="Tearle R."/>
            <person name="Bickhart D.M."/>
            <person name="Rosen B.D."/>
            <person name="Koren S."/>
            <person name="Rhie A."/>
            <person name="Hiendleder S."/>
            <person name="Phillippy A.M."/>
            <person name="Smith T.P.L."/>
            <person name="Williams J.L."/>
        </authorList>
    </citation>
    <scope>NUCLEOTIDE SEQUENCE [LARGE SCALE GENOMIC DNA]</scope>
</reference>
<evidence type="ECO:0000256" key="11">
    <source>
        <dbReference type="ARBA" id="ARBA00023049"/>
    </source>
</evidence>
<comment type="caution">
    <text evidence="21">Lacks conserved residue(s) required for the propagation of feature annotation.</text>
</comment>
<reference evidence="24" key="2">
    <citation type="submission" date="2025-08" db="UniProtKB">
        <authorList>
            <consortium name="Ensembl"/>
        </authorList>
    </citation>
    <scope>IDENTIFICATION</scope>
</reference>
<feature type="domain" description="Peptidase M12B" evidence="23">
    <location>
        <begin position="465"/>
        <end position="616"/>
    </location>
</feature>
<keyword evidence="7" id="KW-0677">Repeat</keyword>
<evidence type="ECO:0000256" key="9">
    <source>
        <dbReference type="ARBA" id="ARBA00022833"/>
    </source>
</evidence>
<dbReference type="Gene3D" id="2.60.120.830">
    <property type="match status" value="1"/>
</dbReference>
<dbReference type="SUPFAM" id="SSF55486">
    <property type="entry name" value="Metalloproteases ('zincins'), catalytic domain"/>
    <property type="match status" value="2"/>
</dbReference>
<evidence type="ECO:0000313" key="24">
    <source>
        <dbReference type="Ensembl" id="ENSBIXP00005007798.1"/>
    </source>
</evidence>
<dbReference type="FunFam" id="2.20.100.10:FF:000098">
    <property type="entry name" value="A disintegrin and metalloproteinase with thrombospondin motifs 7"/>
    <property type="match status" value="1"/>
</dbReference>
<evidence type="ECO:0000256" key="13">
    <source>
        <dbReference type="ARBA" id="ARBA00023157"/>
    </source>
</evidence>
<evidence type="ECO:0000256" key="5">
    <source>
        <dbReference type="ARBA" id="ARBA00022723"/>
    </source>
</evidence>
<feature type="binding site" evidence="19 21">
    <location>
        <position position="562"/>
    </location>
    <ligand>
        <name>Zn(2+)</name>
        <dbReference type="ChEBI" id="CHEBI:29105"/>
        <note>catalytic</note>
    </ligand>
</feature>
<comment type="cofactor">
    <cofactor evidence="19">
        <name>Zn(2+)</name>
        <dbReference type="ChEBI" id="CHEBI:29105"/>
    </cofactor>
    <text evidence="19">Binds 1 zinc ion per subunit.</text>
</comment>
<feature type="region of interest" description="Disordered" evidence="22">
    <location>
        <begin position="1792"/>
        <end position="1826"/>
    </location>
</feature>
<dbReference type="GO" id="GO:0030198">
    <property type="term" value="P:extracellular matrix organization"/>
    <property type="evidence" value="ECO:0007669"/>
    <property type="project" value="InterPro"/>
</dbReference>
<dbReference type="InterPro" id="IPR024079">
    <property type="entry name" value="MetalloPept_cat_dom_sf"/>
</dbReference>
<feature type="binding site" evidence="19">
    <location>
        <position position="614"/>
    </location>
    <ligand>
        <name>Ca(2+)</name>
        <dbReference type="ChEBI" id="CHEBI:29108"/>
        <label>1</label>
    </ligand>
</feature>
<dbReference type="PANTHER" id="PTHR13723:SF142">
    <property type="entry name" value="A DISINTEGRIN AND METALLOPROTEINASE WITH THROMBOSPONDIN MOTIFS 7"/>
    <property type="match status" value="1"/>
</dbReference>
<dbReference type="InterPro" id="IPR001590">
    <property type="entry name" value="Peptidase_M12B"/>
</dbReference>
<dbReference type="Pfam" id="PF01421">
    <property type="entry name" value="Reprolysin"/>
    <property type="match status" value="1"/>
</dbReference>
<keyword evidence="12" id="KW-0865">Zymogen</keyword>
<feature type="active site" evidence="18 21">
    <location>
        <position position="553"/>
    </location>
</feature>
<keyword evidence="5 19" id="KW-0479">Metal-binding</keyword>
<dbReference type="Gene3D" id="3.40.1620.60">
    <property type="match status" value="1"/>
</dbReference>
<dbReference type="CDD" id="cd04273">
    <property type="entry name" value="ZnMc_ADAMTS_like"/>
    <property type="match status" value="1"/>
</dbReference>
<feature type="binding site" evidence="19">
    <location>
        <position position="614"/>
    </location>
    <ligand>
        <name>Ca(2+)</name>
        <dbReference type="ChEBI" id="CHEBI:29108"/>
        <label>2</label>
    </ligand>
</feature>
<dbReference type="GeneTree" id="ENSGT00940000159819"/>
<dbReference type="FunFam" id="3.40.1620.60:FF:000004">
    <property type="entry name" value="A disintegrin and metalloproteinase with thrombospondin motifs 12"/>
    <property type="match status" value="1"/>
</dbReference>
<feature type="disulfide bond" evidence="20">
    <location>
        <begin position="511"/>
        <end position="518"/>
    </location>
</feature>
<dbReference type="Pfam" id="PF05986">
    <property type="entry name" value="ADAMTS_spacer1"/>
    <property type="match status" value="1"/>
</dbReference>
<dbReference type="InterPro" id="IPR041645">
    <property type="entry name" value="ADAMTS_CR_2"/>
</dbReference>
<evidence type="ECO:0000256" key="14">
    <source>
        <dbReference type="ARBA" id="ARBA00023180"/>
    </source>
</evidence>
<evidence type="ECO:0000256" key="8">
    <source>
        <dbReference type="ARBA" id="ARBA00022801"/>
    </source>
</evidence>
<feature type="disulfide bond" evidence="20">
    <location>
        <begin position="729"/>
        <end position="741"/>
    </location>
</feature>
<proteinExistence type="predicted"/>
<feature type="disulfide bond" evidence="20">
    <location>
        <begin position="482"/>
        <end position="536"/>
    </location>
</feature>
<feature type="disulfide bond" evidence="20">
    <location>
        <begin position="569"/>
        <end position="595"/>
    </location>
</feature>
<dbReference type="GO" id="GO:0051603">
    <property type="term" value="P:proteolysis involved in protein catabolic process"/>
    <property type="evidence" value="ECO:0007669"/>
    <property type="project" value="Ensembl"/>
</dbReference>
<feature type="compositionally biased region" description="Polar residues" evidence="22">
    <location>
        <begin position="1539"/>
        <end position="1550"/>
    </location>
</feature>
<feature type="region of interest" description="Disordered" evidence="22">
    <location>
        <begin position="1513"/>
        <end position="1562"/>
    </location>
</feature>
<dbReference type="Pfam" id="PF00090">
    <property type="entry name" value="TSP_1"/>
    <property type="match status" value="1"/>
</dbReference>
<evidence type="ECO:0000313" key="25">
    <source>
        <dbReference type="Proteomes" id="UP000429181"/>
    </source>
</evidence>
<feature type="disulfide bond" evidence="20">
    <location>
        <begin position="530"/>
        <end position="611"/>
    </location>
</feature>
<accession>A0A4W2FRH3</accession>
<evidence type="ECO:0000256" key="16">
    <source>
        <dbReference type="ARBA" id="ARBA00072804"/>
    </source>
</evidence>
<evidence type="ECO:0000256" key="4">
    <source>
        <dbReference type="ARBA" id="ARBA00022670"/>
    </source>
</evidence>
<dbReference type="PRINTS" id="PR01857">
    <property type="entry name" value="ADAMTSFAMILY"/>
</dbReference>
<evidence type="ECO:0000256" key="7">
    <source>
        <dbReference type="ARBA" id="ARBA00022737"/>
    </source>
</evidence>
<feature type="binding site" evidence="19">
    <location>
        <position position="296"/>
    </location>
    <ligand>
        <name>Ca(2+)</name>
        <dbReference type="ChEBI" id="CHEBI:29108"/>
        <label>1</label>
    </ligand>
</feature>
<dbReference type="GO" id="GO:0071356">
    <property type="term" value="P:cellular response to tumor necrosis factor"/>
    <property type="evidence" value="ECO:0007669"/>
    <property type="project" value="Ensembl"/>
</dbReference>
<protein>
    <recommendedName>
        <fullName evidence="16">A disintegrin and metalloproteinase with thrombospondin motifs 7</fullName>
    </recommendedName>
</protein>
<dbReference type="SUPFAM" id="SSF82895">
    <property type="entry name" value="TSP-1 type 1 repeat"/>
    <property type="match status" value="7"/>
</dbReference>
<dbReference type="GO" id="GO:0071347">
    <property type="term" value="P:cellular response to interleukin-1"/>
    <property type="evidence" value="ECO:0007669"/>
    <property type="project" value="Ensembl"/>
</dbReference>
<dbReference type="GO" id="GO:0031012">
    <property type="term" value="C:extracellular matrix"/>
    <property type="evidence" value="ECO:0007669"/>
    <property type="project" value="TreeGrafter"/>
</dbReference>
<feature type="compositionally biased region" description="Polar residues" evidence="22">
    <location>
        <begin position="1354"/>
        <end position="1368"/>
    </location>
</feature>
<dbReference type="InterPro" id="IPR013273">
    <property type="entry name" value="ADAMTS/ADAMTS-like"/>
</dbReference>
<dbReference type="SMART" id="SM00209">
    <property type="entry name" value="TSP1"/>
    <property type="match status" value="8"/>
</dbReference>
<evidence type="ECO:0000256" key="22">
    <source>
        <dbReference type="SAM" id="MobiDB-lite"/>
    </source>
</evidence>
<evidence type="ECO:0000256" key="1">
    <source>
        <dbReference type="ARBA" id="ARBA00004498"/>
    </source>
</evidence>
<comment type="subcellular location">
    <subcellularLocation>
        <location evidence="1">Secreted</location>
        <location evidence="1">Extracellular space</location>
        <location evidence="1">Extracellular matrix</location>
    </subcellularLocation>
</comment>
<feature type="binding site" evidence="19">
    <location>
        <position position="500"/>
    </location>
    <ligand>
        <name>Ca(2+)</name>
        <dbReference type="ChEBI" id="CHEBI:29108"/>
        <label>1</label>
    </ligand>
</feature>
<dbReference type="GO" id="GO:0046872">
    <property type="term" value="F:metal ion binding"/>
    <property type="evidence" value="ECO:0007669"/>
    <property type="project" value="UniProtKB-KW"/>
</dbReference>
<feature type="binding site" evidence="19 21">
    <location>
        <position position="556"/>
    </location>
    <ligand>
        <name>Zn(2+)</name>
        <dbReference type="ChEBI" id="CHEBI:29105"/>
        <note>catalytic</note>
    </ligand>
</feature>
<dbReference type="PROSITE" id="PS50215">
    <property type="entry name" value="ADAM_MEPRO"/>
    <property type="match status" value="1"/>
</dbReference>
<name>A0A4W2FRH3_BOBOX</name>
<dbReference type="Ensembl" id="ENSBIXT00005001625.1">
    <property type="protein sequence ID" value="ENSBIXP00005007798.1"/>
    <property type="gene ID" value="ENSBIXG00005013062.1"/>
</dbReference>
<dbReference type="InterPro" id="IPR036383">
    <property type="entry name" value="TSP1_rpt_sf"/>
</dbReference>
<evidence type="ECO:0000259" key="23">
    <source>
        <dbReference type="PROSITE" id="PS50215"/>
    </source>
</evidence>
<evidence type="ECO:0000256" key="12">
    <source>
        <dbReference type="ARBA" id="ARBA00023145"/>
    </source>
</evidence>
<keyword evidence="13 20" id="KW-1015">Disulfide bond</keyword>
<feature type="compositionally biased region" description="Pro residues" evidence="22">
    <location>
        <begin position="1392"/>
        <end position="1401"/>
    </location>
</feature>
<feature type="compositionally biased region" description="Gly residues" evidence="22">
    <location>
        <begin position="1805"/>
        <end position="1815"/>
    </location>
</feature>
<dbReference type="GO" id="GO:0004222">
    <property type="term" value="F:metalloendopeptidase activity"/>
    <property type="evidence" value="ECO:0007669"/>
    <property type="project" value="Ensembl"/>
</dbReference>
<dbReference type="FunFam" id="2.20.100.10:FF:000005">
    <property type="entry name" value="ADAM metallopeptidase with thrombospondin type 1 motif 9"/>
    <property type="match status" value="3"/>
</dbReference>
<feature type="binding site" evidence="19">
    <location>
        <position position="296"/>
    </location>
    <ligand>
        <name>Ca(2+)</name>
        <dbReference type="ChEBI" id="CHEBI:29108"/>
        <label>2</label>
    </ligand>
</feature>
<dbReference type="Pfam" id="PF01562">
    <property type="entry name" value="Pep_M12B_propep"/>
    <property type="match status" value="1"/>
</dbReference>